<comment type="caution">
    <text evidence="2">The sequence shown here is derived from an EMBL/GenBank/DDBJ whole genome shotgun (WGS) entry which is preliminary data.</text>
</comment>
<feature type="signal peptide" evidence="1">
    <location>
        <begin position="1"/>
        <end position="17"/>
    </location>
</feature>
<name>A0A3R7NTM4_PENVA</name>
<reference evidence="2 3" key="1">
    <citation type="submission" date="2018-04" db="EMBL/GenBank/DDBJ databases">
        <authorList>
            <person name="Zhang X."/>
            <person name="Yuan J."/>
            <person name="Li F."/>
            <person name="Xiang J."/>
        </authorList>
    </citation>
    <scope>NUCLEOTIDE SEQUENCE [LARGE SCALE GENOMIC DNA]</scope>
    <source>
        <tissue evidence="2">Muscle</tissue>
    </source>
</reference>
<dbReference type="Proteomes" id="UP000283509">
    <property type="component" value="Unassembled WGS sequence"/>
</dbReference>
<gene>
    <name evidence="2" type="ORF">C7M84_015588</name>
</gene>
<sequence>MWQEIALLLLLVARTWAGQIVGNSWFDYYTTILRVYMIDLTTDQLTFHLNSLLERFQFPHPEDHIHRALVIAFSALIFIINEMEDTARMLLNLDRLAVLAALHIATRYMY</sequence>
<organism evidence="2 3">
    <name type="scientific">Penaeus vannamei</name>
    <name type="common">Whiteleg shrimp</name>
    <name type="synonym">Litopenaeus vannamei</name>
    <dbReference type="NCBI Taxonomy" id="6689"/>
    <lineage>
        <taxon>Eukaryota</taxon>
        <taxon>Metazoa</taxon>
        <taxon>Ecdysozoa</taxon>
        <taxon>Arthropoda</taxon>
        <taxon>Crustacea</taxon>
        <taxon>Multicrustacea</taxon>
        <taxon>Malacostraca</taxon>
        <taxon>Eumalacostraca</taxon>
        <taxon>Eucarida</taxon>
        <taxon>Decapoda</taxon>
        <taxon>Dendrobranchiata</taxon>
        <taxon>Penaeoidea</taxon>
        <taxon>Penaeidae</taxon>
        <taxon>Penaeus</taxon>
    </lineage>
</organism>
<proteinExistence type="predicted"/>
<dbReference type="EMBL" id="QCYY01002944">
    <property type="protein sequence ID" value="ROT66382.1"/>
    <property type="molecule type" value="Genomic_DNA"/>
</dbReference>
<dbReference type="OrthoDB" id="10322833at2759"/>
<dbReference type="AlphaFoldDB" id="A0A3R7NTM4"/>
<evidence type="ECO:0000313" key="2">
    <source>
        <dbReference type="EMBL" id="ROT66382.1"/>
    </source>
</evidence>
<keyword evidence="3" id="KW-1185">Reference proteome</keyword>
<evidence type="ECO:0000256" key="1">
    <source>
        <dbReference type="SAM" id="SignalP"/>
    </source>
</evidence>
<accession>A0A3R7NTM4</accession>
<protein>
    <submittedName>
        <fullName evidence="2">Uncharacterized protein</fullName>
    </submittedName>
</protein>
<keyword evidence="1" id="KW-0732">Signal</keyword>
<feature type="chain" id="PRO_5018629339" evidence="1">
    <location>
        <begin position="18"/>
        <end position="110"/>
    </location>
</feature>
<evidence type="ECO:0000313" key="3">
    <source>
        <dbReference type="Proteomes" id="UP000283509"/>
    </source>
</evidence>
<reference evidence="2 3" key="2">
    <citation type="submission" date="2019-01" db="EMBL/GenBank/DDBJ databases">
        <title>The decoding of complex shrimp genome reveals the adaptation for benthos swimmer, frequently molting mechanism and breeding impact on genome.</title>
        <authorList>
            <person name="Sun Y."/>
            <person name="Gao Y."/>
            <person name="Yu Y."/>
        </authorList>
    </citation>
    <scope>NUCLEOTIDE SEQUENCE [LARGE SCALE GENOMIC DNA]</scope>
    <source>
        <tissue evidence="2">Muscle</tissue>
    </source>
</reference>